<dbReference type="EC" id="2.5.1.58" evidence="4"/>
<evidence type="ECO:0000313" key="16">
    <source>
        <dbReference type="Proteomes" id="UP000324907"/>
    </source>
</evidence>
<feature type="region of interest" description="Disordered" evidence="14">
    <location>
        <begin position="306"/>
        <end position="339"/>
    </location>
</feature>
<sequence>MGVSRRAAAISLGDSPPALKPQQRPSSEEDNGQVPGRTPEPLPLDEEGDSVVRIDYSPAYRRVMGTLRAVLASGETSERALRLTEAAIEASASFYSAWLHRRKCLRALKMDPLAELDVTCTWVGSNPKNFQFWQHHRALSIEAGPAAAASELAFTARVLNVDAKNYHAWGHRHFVLQALVKEACARKEPGAAPWEAVRAAELAWIDSLIASDPRNNSAWVHRWFVVDLDAAEAAVARAESVPGALRPPSHCAVAYADKAGATVKQEQEWAIDCIRGTGVLANESAFNYLRALGSAARTRARAEQVARDAAADAGPAADAAQSDSLPAETASPDTASSGAGFDAEALLQPTEEFLTELAGRAVDRLRSASGSAEGGAAEGGKSLEPLSPFVASFVVAALAEWREEQAALAPTCLRALRAREQVEHGREGFDKASRTGLGLRAHTRS</sequence>
<comment type="similarity">
    <text evidence="2">Belongs to the protein prenyltransferase subunit alpha family.</text>
</comment>
<evidence type="ECO:0000256" key="9">
    <source>
        <dbReference type="ARBA" id="ARBA00040965"/>
    </source>
</evidence>
<evidence type="ECO:0000313" key="15">
    <source>
        <dbReference type="EMBL" id="KAA0172204.1"/>
    </source>
</evidence>
<organism evidence="15 16">
    <name type="scientific">Cafeteria roenbergensis</name>
    <name type="common">Marine flagellate</name>
    <dbReference type="NCBI Taxonomy" id="33653"/>
    <lineage>
        <taxon>Eukaryota</taxon>
        <taxon>Sar</taxon>
        <taxon>Stramenopiles</taxon>
        <taxon>Bigyra</taxon>
        <taxon>Opalozoa</taxon>
        <taxon>Bicosoecida</taxon>
        <taxon>Cafeteriaceae</taxon>
        <taxon>Cafeteria</taxon>
    </lineage>
</organism>
<gene>
    <name evidence="15" type="ORF">FNF28_00207</name>
</gene>
<protein>
    <recommendedName>
        <fullName evidence="9">Protein farnesyltransferase/geranylgeranyltransferase type-1 subunit alpha</fullName>
        <ecNumber evidence="4">2.5.1.58</ecNumber>
        <ecNumber evidence="3">2.5.1.59</ecNumber>
    </recommendedName>
    <alternativeName>
        <fullName evidence="12">CAAX farnesyltransferase subunit alpha</fullName>
    </alternativeName>
    <alternativeName>
        <fullName evidence="11">FTase-alpha</fullName>
    </alternativeName>
    <alternativeName>
        <fullName evidence="10">Ras proteins prenyltransferase subunit alpha</fullName>
    </alternativeName>
    <alternativeName>
        <fullName evidence="13">Type I protein geranyl-geranyltransferase subunit alpha</fullName>
    </alternativeName>
</protein>
<evidence type="ECO:0000256" key="2">
    <source>
        <dbReference type="ARBA" id="ARBA00006734"/>
    </source>
</evidence>
<dbReference type="GO" id="GO:0004662">
    <property type="term" value="F:CAAX-protein geranylgeranyltransferase activity"/>
    <property type="evidence" value="ECO:0007669"/>
    <property type="project" value="UniProtKB-EC"/>
</dbReference>
<dbReference type="AlphaFoldDB" id="A0A5A8E588"/>
<evidence type="ECO:0000256" key="3">
    <source>
        <dbReference type="ARBA" id="ARBA00012700"/>
    </source>
</evidence>
<dbReference type="EC" id="2.5.1.59" evidence="3"/>
<evidence type="ECO:0000256" key="14">
    <source>
        <dbReference type="SAM" id="MobiDB-lite"/>
    </source>
</evidence>
<dbReference type="EMBL" id="VLTL01000002">
    <property type="protein sequence ID" value="KAA0172204.1"/>
    <property type="molecule type" value="Genomic_DNA"/>
</dbReference>
<dbReference type="Proteomes" id="UP000324907">
    <property type="component" value="Unassembled WGS sequence"/>
</dbReference>
<dbReference type="Pfam" id="PF01239">
    <property type="entry name" value="PPTA"/>
    <property type="match status" value="3"/>
</dbReference>
<evidence type="ECO:0000256" key="6">
    <source>
        <dbReference type="ARBA" id="ARBA00022679"/>
    </source>
</evidence>
<evidence type="ECO:0000256" key="7">
    <source>
        <dbReference type="ARBA" id="ARBA00022737"/>
    </source>
</evidence>
<evidence type="ECO:0000256" key="10">
    <source>
        <dbReference type="ARBA" id="ARBA00041392"/>
    </source>
</evidence>
<dbReference type="PANTHER" id="PTHR11129:SF1">
    <property type="entry name" value="PROTEIN FARNESYLTRANSFERASE_GERANYLGERANYLTRANSFERASE TYPE-1 SUBUNIT ALPHA"/>
    <property type="match status" value="1"/>
</dbReference>
<dbReference type="GO" id="GO:0005965">
    <property type="term" value="C:protein farnesyltransferase complex"/>
    <property type="evidence" value="ECO:0007669"/>
    <property type="project" value="TreeGrafter"/>
</dbReference>
<evidence type="ECO:0000256" key="8">
    <source>
        <dbReference type="ARBA" id="ARBA00022842"/>
    </source>
</evidence>
<proteinExistence type="inferred from homology"/>
<feature type="region of interest" description="Disordered" evidence="14">
    <location>
        <begin position="426"/>
        <end position="445"/>
    </location>
</feature>
<keyword evidence="6" id="KW-0808">Transferase</keyword>
<evidence type="ECO:0000256" key="13">
    <source>
        <dbReference type="ARBA" id="ARBA00043219"/>
    </source>
</evidence>
<feature type="compositionally biased region" description="Low complexity" evidence="14">
    <location>
        <begin position="311"/>
        <end position="320"/>
    </location>
</feature>
<evidence type="ECO:0000256" key="1">
    <source>
        <dbReference type="ARBA" id="ARBA00001946"/>
    </source>
</evidence>
<reference evidence="15 16" key="1">
    <citation type="submission" date="2019-07" db="EMBL/GenBank/DDBJ databases">
        <title>Genomes of Cafeteria roenbergensis.</title>
        <authorList>
            <person name="Fischer M.G."/>
            <person name="Hackl T."/>
            <person name="Roman M."/>
        </authorList>
    </citation>
    <scope>NUCLEOTIDE SEQUENCE [LARGE SCALE GENOMIC DNA]</scope>
    <source>
        <strain evidence="15 16">RCC970-E3</strain>
    </source>
</reference>
<keyword evidence="5" id="KW-0637">Prenyltransferase</keyword>
<keyword evidence="7" id="KW-0677">Repeat</keyword>
<dbReference type="SUPFAM" id="SSF48439">
    <property type="entry name" value="Protein prenylyltransferase"/>
    <property type="match status" value="1"/>
</dbReference>
<dbReference type="Gene3D" id="1.25.40.120">
    <property type="entry name" value="Protein prenylyltransferase"/>
    <property type="match status" value="1"/>
</dbReference>
<dbReference type="GO" id="GO:0005953">
    <property type="term" value="C:CAAX-protein geranylgeranyltransferase complex"/>
    <property type="evidence" value="ECO:0007669"/>
    <property type="project" value="TreeGrafter"/>
</dbReference>
<evidence type="ECO:0000256" key="5">
    <source>
        <dbReference type="ARBA" id="ARBA00022602"/>
    </source>
</evidence>
<feature type="region of interest" description="Disordered" evidence="14">
    <location>
        <begin position="1"/>
        <end position="48"/>
    </location>
</feature>
<dbReference type="GO" id="GO:0004660">
    <property type="term" value="F:protein farnesyltransferase activity"/>
    <property type="evidence" value="ECO:0007669"/>
    <property type="project" value="UniProtKB-EC"/>
</dbReference>
<evidence type="ECO:0000256" key="12">
    <source>
        <dbReference type="ARBA" id="ARBA00043086"/>
    </source>
</evidence>
<dbReference type="PANTHER" id="PTHR11129">
    <property type="entry name" value="PROTEIN FARNESYLTRANSFERASE ALPHA SUBUNIT/RAB GERANYLGERANYL TRANSFERASE ALPHA SUBUNIT"/>
    <property type="match status" value="1"/>
</dbReference>
<accession>A0A5A8E588</accession>
<name>A0A5A8E588_CAFRO</name>
<comment type="cofactor">
    <cofactor evidence="1">
        <name>Mg(2+)</name>
        <dbReference type="ChEBI" id="CHEBI:18420"/>
    </cofactor>
</comment>
<dbReference type="InterPro" id="IPR002088">
    <property type="entry name" value="Prenyl_trans_a"/>
</dbReference>
<comment type="caution">
    <text evidence="15">The sequence shown here is derived from an EMBL/GenBank/DDBJ whole genome shotgun (WGS) entry which is preliminary data.</text>
</comment>
<keyword evidence="8" id="KW-0460">Magnesium</keyword>
<evidence type="ECO:0000256" key="11">
    <source>
        <dbReference type="ARBA" id="ARBA00042436"/>
    </source>
</evidence>
<dbReference type="PROSITE" id="PS51147">
    <property type="entry name" value="PFTA"/>
    <property type="match status" value="3"/>
</dbReference>
<evidence type="ECO:0000256" key="4">
    <source>
        <dbReference type="ARBA" id="ARBA00012702"/>
    </source>
</evidence>